<proteinExistence type="inferred from homology"/>
<keyword evidence="8 9" id="KW-0472">Membrane</keyword>
<dbReference type="Pfam" id="PF12597">
    <property type="entry name" value="Cox20"/>
    <property type="match status" value="1"/>
</dbReference>
<evidence type="ECO:0000256" key="2">
    <source>
        <dbReference type="ARBA" id="ARBA00009575"/>
    </source>
</evidence>
<evidence type="ECO:0000256" key="5">
    <source>
        <dbReference type="ARBA" id="ARBA00022792"/>
    </source>
</evidence>
<dbReference type="AlphaFoldDB" id="A0A376B5Q7"/>
<dbReference type="EMBL" id="UFAJ01000250">
    <property type="protein sequence ID" value="SSD60003.1"/>
    <property type="molecule type" value="Genomic_DNA"/>
</dbReference>
<accession>A0A376B5Q7</accession>
<dbReference type="GO" id="GO:0033617">
    <property type="term" value="P:mitochondrial respiratory chain complex IV assembly"/>
    <property type="evidence" value="ECO:0007669"/>
    <property type="project" value="InterPro"/>
</dbReference>
<keyword evidence="6" id="KW-1133">Transmembrane helix</keyword>
<dbReference type="Proteomes" id="UP000262825">
    <property type="component" value="Unassembled WGS sequence"/>
</dbReference>
<protein>
    <recommendedName>
        <fullName evidence="3 9">Cytochrome c oxidase assembly protein COX20, mitochondrial</fullName>
    </recommendedName>
</protein>
<evidence type="ECO:0000256" key="9">
    <source>
        <dbReference type="PIRNR" id="PIRNR007871"/>
    </source>
</evidence>
<organism evidence="11 12">
    <name type="scientific">Saccharomycodes ludwigii</name>
    <dbReference type="NCBI Taxonomy" id="36035"/>
    <lineage>
        <taxon>Eukaryota</taxon>
        <taxon>Fungi</taxon>
        <taxon>Dikarya</taxon>
        <taxon>Ascomycota</taxon>
        <taxon>Saccharomycotina</taxon>
        <taxon>Saccharomycetes</taxon>
        <taxon>Saccharomycodales</taxon>
        <taxon>Saccharomycodaceae</taxon>
        <taxon>Saccharomycodes</taxon>
    </lineage>
</organism>
<evidence type="ECO:0000256" key="1">
    <source>
        <dbReference type="ARBA" id="ARBA00004273"/>
    </source>
</evidence>
<name>A0A376B5Q7_9ASCO</name>
<evidence type="ECO:0000313" key="12">
    <source>
        <dbReference type="Proteomes" id="UP000262825"/>
    </source>
</evidence>
<sequence length="195" mass="22357">MGIWPFNSNNNQSDNKDVSISTTITPDNPLNNNGAPPPTNYTPGERYFLQDTKPKYSDDEANTGNKLTFKQGLDSIKVDDFKPENLVATPCFRDAGLLGFTAMFVSGSVIFLFHKNINKAINWSLGGLFLGSIVGWEQCRLKRQNEFRNSQIAREKIAKKELEKKTQNAKNQTLIEEWNLKNDKQEQKKSWYKFW</sequence>
<comment type="subcellular location">
    <subcellularLocation>
        <location evidence="1 9">Mitochondrion inner membrane</location>
    </subcellularLocation>
</comment>
<gene>
    <name evidence="11" type="ORF">SCODWIG_01764</name>
</gene>
<feature type="compositionally biased region" description="Polar residues" evidence="10">
    <location>
        <begin position="1"/>
        <end position="34"/>
    </location>
</feature>
<feature type="region of interest" description="Disordered" evidence="10">
    <location>
        <begin position="1"/>
        <end position="42"/>
    </location>
</feature>
<reference evidence="12" key="1">
    <citation type="submission" date="2018-06" db="EMBL/GenBank/DDBJ databases">
        <authorList>
            <person name="Guldener U."/>
        </authorList>
    </citation>
    <scope>NUCLEOTIDE SEQUENCE [LARGE SCALE GENOMIC DNA]</scope>
    <source>
        <strain evidence="12">UTAD17</strain>
    </source>
</reference>
<keyword evidence="4" id="KW-0812">Transmembrane</keyword>
<dbReference type="OrthoDB" id="3972615at2759"/>
<evidence type="ECO:0000256" key="3">
    <source>
        <dbReference type="ARBA" id="ARBA00017689"/>
    </source>
</evidence>
<comment type="similarity">
    <text evidence="2 9">Belongs to the COX20 family.</text>
</comment>
<dbReference type="VEuPathDB" id="FungiDB:SCODWIG_01764"/>
<evidence type="ECO:0000256" key="8">
    <source>
        <dbReference type="ARBA" id="ARBA00023136"/>
    </source>
</evidence>
<dbReference type="InterPro" id="IPR022533">
    <property type="entry name" value="Cox20"/>
</dbReference>
<evidence type="ECO:0000256" key="10">
    <source>
        <dbReference type="SAM" id="MobiDB-lite"/>
    </source>
</evidence>
<dbReference type="GO" id="GO:0005743">
    <property type="term" value="C:mitochondrial inner membrane"/>
    <property type="evidence" value="ECO:0007669"/>
    <property type="project" value="UniProtKB-SubCell"/>
</dbReference>
<dbReference type="PIRSF" id="PIRSF007871">
    <property type="entry name" value="Cox20"/>
    <property type="match status" value="1"/>
</dbReference>
<evidence type="ECO:0000256" key="4">
    <source>
        <dbReference type="ARBA" id="ARBA00022692"/>
    </source>
</evidence>
<keyword evidence="12" id="KW-1185">Reference proteome</keyword>
<dbReference type="PANTHER" id="PTHR31586">
    <property type="entry name" value="CYTOCHROME C OXIDASE PROTEIN 20"/>
    <property type="match status" value="1"/>
</dbReference>
<evidence type="ECO:0000256" key="6">
    <source>
        <dbReference type="ARBA" id="ARBA00022989"/>
    </source>
</evidence>
<evidence type="ECO:0000256" key="7">
    <source>
        <dbReference type="ARBA" id="ARBA00023128"/>
    </source>
</evidence>
<comment type="function">
    <text evidence="9">Involved in the assembly of the cytochrome c oxidase complex.</text>
</comment>
<keyword evidence="7 9" id="KW-0496">Mitochondrion</keyword>
<dbReference type="PANTHER" id="PTHR31586:SF1">
    <property type="entry name" value="CYTOCHROME C OXIDASE ASSEMBLY PROTEIN COX20, MITOCHONDRIAL"/>
    <property type="match status" value="1"/>
</dbReference>
<evidence type="ECO:0000313" key="11">
    <source>
        <dbReference type="EMBL" id="SSD60003.1"/>
    </source>
</evidence>
<keyword evidence="5 9" id="KW-0999">Mitochondrion inner membrane</keyword>